<gene>
    <name evidence="5" type="ORF">GCM10007100_28150</name>
</gene>
<evidence type="ECO:0000256" key="3">
    <source>
        <dbReference type="SAM" id="SignalP"/>
    </source>
</evidence>
<dbReference type="PANTHER" id="PTHR45953:SF1">
    <property type="entry name" value="IDURONATE 2-SULFATASE"/>
    <property type="match status" value="1"/>
</dbReference>
<keyword evidence="1" id="KW-0479">Metal-binding</keyword>
<name>A0A918TR08_9BACT</name>
<dbReference type="Pfam" id="PF00884">
    <property type="entry name" value="Sulfatase"/>
    <property type="match status" value="2"/>
</dbReference>
<reference evidence="5" key="1">
    <citation type="journal article" date="2014" name="Int. J. Syst. Evol. Microbiol.">
        <title>Complete genome sequence of Corynebacterium casei LMG S-19264T (=DSM 44701T), isolated from a smear-ripened cheese.</title>
        <authorList>
            <consortium name="US DOE Joint Genome Institute (JGI-PGF)"/>
            <person name="Walter F."/>
            <person name="Albersmeier A."/>
            <person name="Kalinowski J."/>
            <person name="Ruckert C."/>
        </authorList>
    </citation>
    <scope>NUCLEOTIDE SEQUENCE</scope>
    <source>
        <strain evidence="5">KCTC 12988</strain>
    </source>
</reference>
<evidence type="ECO:0000256" key="2">
    <source>
        <dbReference type="ARBA" id="ARBA00022801"/>
    </source>
</evidence>
<keyword evidence="3" id="KW-0732">Signal</keyword>
<evidence type="ECO:0000313" key="5">
    <source>
        <dbReference type="EMBL" id="GHC59370.1"/>
    </source>
</evidence>
<dbReference type="GO" id="GO:0046872">
    <property type="term" value="F:metal ion binding"/>
    <property type="evidence" value="ECO:0007669"/>
    <property type="project" value="UniProtKB-KW"/>
</dbReference>
<feature type="signal peptide" evidence="3">
    <location>
        <begin position="1"/>
        <end position="24"/>
    </location>
</feature>
<evidence type="ECO:0000313" key="6">
    <source>
        <dbReference type="Proteomes" id="UP000644507"/>
    </source>
</evidence>
<keyword evidence="2" id="KW-0378">Hydrolase</keyword>
<accession>A0A918TR08</accession>
<dbReference type="Gene3D" id="3.40.720.10">
    <property type="entry name" value="Alkaline Phosphatase, subunit A"/>
    <property type="match status" value="1"/>
</dbReference>
<organism evidence="5 6">
    <name type="scientific">Roseibacillus persicicus</name>
    <dbReference type="NCBI Taxonomy" id="454148"/>
    <lineage>
        <taxon>Bacteria</taxon>
        <taxon>Pseudomonadati</taxon>
        <taxon>Verrucomicrobiota</taxon>
        <taxon>Verrucomicrobiia</taxon>
        <taxon>Verrucomicrobiales</taxon>
        <taxon>Verrucomicrobiaceae</taxon>
        <taxon>Roseibacillus</taxon>
    </lineage>
</organism>
<protein>
    <recommendedName>
        <fullName evidence="4">Sulfatase N-terminal domain-containing protein</fullName>
    </recommendedName>
</protein>
<dbReference type="AlphaFoldDB" id="A0A918TR08"/>
<feature type="domain" description="Sulfatase N-terminal" evidence="4">
    <location>
        <begin position="29"/>
        <end position="140"/>
    </location>
</feature>
<comment type="caution">
    <text evidence="5">The sequence shown here is derived from an EMBL/GenBank/DDBJ whole genome shotgun (WGS) entry which is preliminary data.</text>
</comment>
<dbReference type="Proteomes" id="UP000644507">
    <property type="component" value="Unassembled WGS sequence"/>
</dbReference>
<dbReference type="InterPro" id="IPR000917">
    <property type="entry name" value="Sulfatase_N"/>
</dbReference>
<reference evidence="5" key="2">
    <citation type="submission" date="2020-09" db="EMBL/GenBank/DDBJ databases">
        <authorList>
            <person name="Sun Q."/>
            <person name="Kim S."/>
        </authorList>
    </citation>
    <scope>NUCLEOTIDE SEQUENCE</scope>
    <source>
        <strain evidence="5">KCTC 12988</strain>
    </source>
</reference>
<dbReference type="RefSeq" id="WP_189571021.1">
    <property type="nucleotide sequence ID" value="NZ_BMXI01000012.1"/>
</dbReference>
<dbReference type="GO" id="GO:0005737">
    <property type="term" value="C:cytoplasm"/>
    <property type="evidence" value="ECO:0007669"/>
    <property type="project" value="TreeGrafter"/>
</dbReference>
<sequence length="613" mass="68971">MKTEKLRLLVALAAGGWTATAAVAAEKQPNVLWLVTDDQRYDSIRAFNRIVDGREHSELGYVESPQVDKLAARGTTFINTYCHSPGCAPSRAAMHFGRYPWHSGIYEFEYHNSSAEHWKPPFPEQLVNLGYQTFHVGKLGVRLKKIDESGKWAKGYPVYQQSADFKGLHRDGLTAWGKDWFNSIDGKKLEKPIPNLEFLYTPEDGFTYLSLEVEKMFPKYAGRTQAATEKYEFLRHYNEKKGRHLDSGMILAGVSSRPAGKTRDGYYASVLGQYLENQEKTFEAGSRTFRGPDPKKPVFAHVGFDFPHTPVLPPADYRAKFQSHTYQIPEVIGDELKTMPKQLRKQVNVGFSDHFSEEEKQTMIQDYFAFCAYGDSLVGQAADSFVEYSEKNGQEWMIVYVCGDHGWKLNDHGSVSKFSPWRIDTLNPVIVVSSDQEAFPAGKVVTDFTEFVDIAPTILAAAGADLEADQFSYLNGRDLGKVASGESSPRDYIVGESHAVTGPRAFIRTKDYCFSMQTRPSSKRGANLDWALQASYEELDPGLYHLPSDPKEVKNLAYDEEHRKVAMKMKKKLMDIVLGDDRVEVNWGGPKALGTEVFRQTFASGSNDGKLKL</sequence>
<feature type="chain" id="PRO_5037185819" description="Sulfatase N-terminal domain-containing protein" evidence="3">
    <location>
        <begin position="25"/>
        <end position="613"/>
    </location>
</feature>
<dbReference type="SUPFAM" id="SSF53649">
    <property type="entry name" value="Alkaline phosphatase-like"/>
    <property type="match status" value="1"/>
</dbReference>
<dbReference type="GO" id="GO:0008484">
    <property type="term" value="F:sulfuric ester hydrolase activity"/>
    <property type="evidence" value="ECO:0007669"/>
    <property type="project" value="TreeGrafter"/>
</dbReference>
<dbReference type="CDD" id="cd16153">
    <property type="entry name" value="sulfatase_like"/>
    <property type="match status" value="1"/>
</dbReference>
<dbReference type="InterPro" id="IPR017850">
    <property type="entry name" value="Alkaline_phosphatase_core_sf"/>
</dbReference>
<evidence type="ECO:0000259" key="4">
    <source>
        <dbReference type="Pfam" id="PF00884"/>
    </source>
</evidence>
<evidence type="ECO:0000256" key="1">
    <source>
        <dbReference type="ARBA" id="ARBA00022723"/>
    </source>
</evidence>
<feature type="domain" description="Sulfatase N-terminal" evidence="4">
    <location>
        <begin position="252"/>
        <end position="464"/>
    </location>
</feature>
<proteinExistence type="predicted"/>
<keyword evidence="6" id="KW-1185">Reference proteome</keyword>
<dbReference type="EMBL" id="BMXI01000012">
    <property type="protein sequence ID" value="GHC59370.1"/>
    <property type="molecule type" value="Genomic_DNA"/>
</dbReference>
<dbReference type="PANTHER" id="PTHR45953">
    <property type="entry name" value="IDURONATE 2-SULFATASE"/>
    <property type="match status" value="1"/>
</dbReference>